<evidence type="ECO:0000313" key="11">
    <source>
        <dbReference type="EMBL" id="JAQ10351.1"/>
    </source>
</evidence>
<dbReference type="EMBL" id="GBHO01006289">
    <property type="protein sequence ID" value="JAG37315.1"/>
    <property type="molecule type" value="Transcribed_RNA"/>
</dbReference>
<dbReference type="PANTHER" id="PTHR45677:SF8">
    <property type="entry name" value="CYSTEINE SULFINIC ACID DECARBOXYLASE"/>
    <property type="match status" value="1"/>
</dbReference>
<dbReference type="InterPro" id="IPR021115">
    <property type="entry name" value="Pyridoxal-P_BS"/>
</dbReference>
<dbReference type="SUPFAM" id="SSF53383">
    <property type="entry name" value="PLP-dependent transferases"/>
    <property type="match status" value="1"/>
</dbReference>
<evidence type="ECO:0000256" key="5">
    <source>
        <dbReference type="ARBA" id="ARBA00023239"/>
    </source>
</evidence>
<dbReference type="GO" id="GO:0005737">
    <property type="term" value="C:cytoplasm"/>
    <property type="evidence" value="ECO:0007669"/>
    <property type="project" value="TreeGrafter"/>
</dbReference>
<dbReference type="EMBL" id="GDHC01008278">
    <property type="protein sequence ID" value="JAQ10351.1"/>
    <property type="molecule type" value="Transcribed_RNA"/>
</dbReference>
<evidence type="ECO:0000256" key="3">
    <source>
        <dbReference type="ARBA" id="ARBA00022793"/>
    </source>
</evidence>
<gene>
    <name evidence="8" type="primary">CSAD_4</name>
    <name evidence="9" type="synonym">CSAD_1</name>
    <name evidence="11" type="synonym">CSAD_5</name>
    <name evidence="9" type="ORF">CM83_49946</name>
    <name evidence="8" type="ORF">CM83_49949</name>
    <name evidence="10" type="ORF">g.59151</name>
    <name evidence="11" type="ORF">g.59152</name>
</gene>
<keyword evidence="3" id="KW-0210">Decarboxylase</keyword>
<dbReference type="AlphaFoldDB" id="A0A0A9Z685"/>
<evidence type="ECO:0000256" key="2">
    <source>
        <dbReference type="ARBA" id="ARBA00009533"/>
    </source>
</evidence>
<reference evidence="8" key="1">
    <citation type="journal article" date="2014" name="PLoS ONE">
        <title>Transcriptome-Based Identification of ABC Transporters in the Western Tarnished Plant Bug Lygus hesperus.</title>
        <authorList>
            <person name="Hull J.J."/>
            <person name="Chaney K."/>
            <person name="Geib S.M."/>
            <person name="Fabrick J.A."/>
            <person name="Brent C.S."/>
            <person name="Walsh D."/>
            <person name="Lavine L.C."/>
        </authorList>
    </citation>
    <scope>NUCLEOTIDE SEQUENCE</scope>
</reference>
<evidence type="ECO:0000256" key="7">
    <source>
        <dbReference type="RuleBase" id="RU000382"/>
    </source>
</evidence>
<dbReference type="GO" id="GO:0030170">
    <property type="term" value="F:pyridoxal phosphate binding"/>
    <property type="evidence" value="ECO:0007669"/>
    <property type="project" value="InterPro"/>
</dbReference>
<keyword evidence="5 7" id="KW-0456">Lyase</keyword>
<dbReference type="PROSITE" id="PS00392">
    <property type="entry name" value="DDC_GAD_HDC_YDC"/>
    <property type="match status" value="1"/>
</dbReference>
<keyword evidence="4 6" id="KW-0663">Pyridoxal phosphate</keyword>
<evidence type="ECO:0000313" key="8">
    <source>
        <dbReference type="EMBL" id="JAG37315.1"/>
    </source>
</evidence>
<proteinExistence type="inferred from homology"/>
<comment type="similarity">
    <text evidence="2 7">Belongs to the group II decarboxylase family.</text>
</comment>
<evidence type="ECO:0000256" key="6">
    <source>
        <dbReference type="PIRSR" id="PIRSR602129-50"/>
    </source>
</evidence>
<dbReference type="GO" id="GO:0019752">
    <property type="term" value="P:carboxylic acid metabolic process"/>
    <property type="evidence" value="ECO:0007669"/>
    <property type="project" value="InterPro"/>
</dbReference>
<dbReference type="Gene3D" id="3.90.1150.170">
    <property type="match status" value="1"/>
</dbReference>
<feature type="modified residue" description="N6-(pyridoxal phosphate)lysine" evidence="6">
    <location>
        <position position="293"/>
    </location>
</feature>
<evidence type="ECO:0000313" key="9">
    <source>
        <dbReference type="EMBL" id="JAG37318.1"/>
    </source>
</evidence>
<dbReference type="InterPro" id="IPR015424">
    <property type="entry name" value="PyrdxlP-dep_Trfase"/>
</dbReference>
<evidence type="ECO:0000313" key="10">
    <source>
        <dbReference type="EMBL" id="JAQ06755.1"/>
    </source>
</evidence>
<dbReference type="EMBL" id="GBHO01006286">
    <property type="protein sequence ID" value="JAG37318.1"/>
    <property type="molecule type" value="Transcribed_RNA"/>
</dbReference>
<evidence type="ECO:0000256" key="1">
    <source>
        <dbReference type="ARBA" id="ARBA00001933"/>
    </source>
</evidence>
<accession>A0A0A9Z685</accession>
<comment type="cofactor">
    <cofactor evidence="1 6 7">
        <name>pyridoxal 5'-phosphate</name>
        <dbReference type="ChEBI" id="CHEBI:597326"/>
    </cofactor>
</comment>
<dbReference type="CDD" id="cd06450">
    <property type="entry name" value="DOPA_deC_like"/>
    <property type="match status" value="1"/>
</dbReference>
<dbReference type="InterPro" id="IPR015421">
    <property type="entry name" value="PyrdxlP-dep_Trfase_major"/>
</dbReference>
<dbReference type="Pfam" id="PF00282">
    <property type="entry name" value="Pyridoxal_deC"/>
    <property type="match status" value="1"/>
</dbReference>
<dbReference type="EMBL" id="GDHC01011874">
    <property type="protein sequence ID" value="JAQ06755.1"/>
    <property type="molecule type" value="Transcribed_RNA"/>
</dbReference>
<name>A0A0A9Z685_LYGHE</name>
<sequence>MEQNDVQGLLLKVLDVLHKSGALSPAEDSKVVEFHQPQDLEEILSAFNLNESCSESRLLELVGETAKLSVRTGHAMFFNQLYGGVDKYGLVGALVSEALNTSAYTHEVAPVFSLSEREVMKASLKLVDFKDGDGIFSPGGSISNMYGIVVSRYKKFPNVKQTGLFSLPPLVLFTSQESHYSITKGAHWLGLGTDNVVKVKCDDRGRMIPSELESAIAKTLSEGKVPLMVNCTAGSTVLGAFDPLEEVAEICQRLGIWMHVDACWGGTLLLSEKHRNRLAGIEKADSVSWNPHKMLGAPLQCSLFLLKHGDLLKLCNMAGATYLFQKDKMYDPSYDSGDKSVQCGRKVDSFKLWTLWKARGGPGLGALVDHALEISIYFLEKIKGRPGFKPVLAEYETTNICFWYIPPRLRNQPETEEWWDQIHKVGPALKKRFTEEGVMMLGYQPLEYRGLKNFFRMVVTCHPPRTIQQMDRVVELFEKYGSEL</sequence>
<dbReference type="PANTHER" id="PTHR45677">
    <property type="entry name" value="GLUTAMATE DECARBOXYLASE-RELATED"/>
    <property type="match status" value="1"/>
</dbReference>
<protein>
    <submittedName>
        <fullName evidence="8">Cysteine sulfinic acid decarboxylase</fullName>
    </submittedName>
</protein>
<reference evidence="10" key="3">
    <citation type="journal article" date="2016" name="Gigascience">
        <title>De novo construction of an expanded transcriptome assembly for the western tarnished plant bug, Lygus hesperus.</title>
        <authorList>
            <person name="Tassone E.E."/>
            <person name="Geib S.M."/>
            <person name="Hall B."/>
            <person name="Fabrick J.A."/>
            <person name="Brent C.S."/>
            <person name="Hull J.J."/>
        </authorList>
    </citation>
    <scope>NUCLEOTIDE SEQUENCE</scope>
</reference>
<dbReference type="InterPro" id="IPR002129">
    <property type="entry name" value="PyrdxlP-dep_de-COase"/>
</dbReference>
<organism evidence="8">
    <name type="scientific">Lygus hesperus</name>
    <name type="common">Western plant bug</name>
    <dbReference type="NCBI Taxonomy" id="30085"/>
    <lineage>
        <taxon>Eukaryota</taxon>
        <taxon>Metazoa</taxon>
        <taxon>Ecdysozoa</taxon>
        <taxon>Arthropoda</taxon>
        <taxon>Hexapoda</taxon>
        <taxon>Insecta</taxon>
        <taxon>Pterygota</taxon>
        <taxon>Neoptera</taxon>
        <taxon>Paraneoptera</taxon>
        <taxon>Hemiptera</taxon>
        <taxon>Heteroptera</taxon>
        <taxon>Panheteroptera</taxon>
        <taxon>Cimicomorpha</taxon>
        <taxon>Miridae</taxon>
        <taxon>Mirini</taxon>
        <taxon>Lygus</taxon>
    </lineage>
</organism>
<evidence type="ECO:0000256" key="4">
    <source>
        <dbReference type="ARBA" id="ARBA00022898"/>
    </source>
</evidence>
<dbReference type="Gene3D" id="3.40.640.10">
    <property type="entry name" value="Type I PLP-dependent aspartate aminotransferase-like (Major domain)"/>
    <property type="match status" value="1"/>
</dbReference>
<reference evidence="8" key="2">
    <citation type="submission" date="2014-07" db="EMBL/GenBank/DDBJ databases">
        <authorList>
            <person name="Hull J."/>
        </authorList>
    </citation>
    <scope>NUCLEOTIDE SEQUENCE</scope>
</reference>
<dbReference type="GO" id="GO:0016831">
    <property type="term" value="F:carboxy-lyase activity"/>
    <property type="evidence" value="ECO:0007669"/>
    <property type="project" value="UniProtKB-KW"/>
</dbReference>